<protein>
    <submittedName>
        <fullName evidence="1">Uncharacterized protein</fullName>
    </submittedName>
</protein>
<organism evidence="1 2">
    <name type="scientific">Peronospora belbahrii</name>
    <dbReference type="NCBI Taxonomy" id="622444"/>
    <lineage>
        <taxon>Eukaryota</taxon>
        <taxon>Sar</taxon>
        <taxon>Stramenopiles</taxon>
        <taxon>Oomycota</taxon>
        <taxon>Peronosporomycetes</taxon>
        <taxon>Peronosporales</taxon>
        <taxon>Peronosporaceae</taxon>
        <taxon>Peronospora</taxon>
    </lineage>
</organism>
<proteinExistence type="predicted"/>
<evidence type="ECO:0000313" key="1">
    <source>
        <dbReference type="EMBL" id="CAH0516976.1"/>
    </source>
</evidence>
<keyword evidence="2" id="KW-1185">Reference proteome</keyword>
<gene>
    <name evidence="1" type="ORF">PBS001_LOCUS3610</name>
</gene>
<dbReference type="EMBL" id="CAKLCB010000218">
    <property type="protein sequence ID" value="CAH0516976.1"/>
    <property type="molecule type" value="Genomic_DNA"/>
</dbReference>
<sequence length="226" mass="25180">MTPIPFVDGVGLMMIEKDRSRTWPENYQYLAYESERSSSSELSVLGCLCKSSLYTSRPQSLASKETVVLNAQVMDKAVGILAMGEWTKVGVEGDTSHELGPPIQKYVMDAGTPGPSLRLVNNSMMLKNAVVCNLTCCAANNTMVEVTKVKSIELKRMVDGESYGVLEERGICLERHGNHSYVVRQADKMKIFEVFHRNNVLTIDLKCELKKDVPAQGVYRNKYTST</sequence>
<accession>A0ABN8CXL1</accession>
<name>A0ABN8CXL1_9STRA</name>
<reference evidence="1 2" key="1">
    <citation type="submission" date="2021-11" db="EMBL/GenBank/DDBJ databases">
        <authorList>
            <person name="Islam A."/>
            <person name="Islam S."/>
            <person name="Flora M.S."/>
            <person name="Rahman M."/>
            <person name="Ziaur R.M."/>
            <person name="Epstein J.H."/>
            <person name="Hassan M."/>
            <person name="Klassen M."/>
            <person name="Woodard K."/>
            <person name="Webb A."/>
            <person name="Webby R.J."/>
            <person name="El Zowalaty M.E."/>
        </authorList>
    </citation>
    <scope>NUCLEOTIDE SEQUENCE [LARGE SCALE GENOMIC DNA]</scope>
    <source>
        <strain evidence="1">Pbs1</strain>
    </source>
</reference>
<comment type="caution">
    <text evidence="1">The sequence shown here is derived from an EMBL/GenBank/DDBJ whole genome shotgun (WGS) entry which is preliminary data.</text>
</comment>
<dbReference type="Proteomes" id="UP001158986">
    <property type="component" value="Unassembled WGS sequence"/>
</dbReference>
<evidence type="ECO:0000313" key="2">
    <source>
        <dbReference type="Proteomes" id="UP001158986"/>
    </source>
</evidence>